<dbReference type="NCBIfam" id="NF005589">
    <property type="entry name" value="PRK07314.1"/>
    <property type="match status" value="1"/>
</dbReference>
<evidence type="ECO:0000259" key="14">
    <source>
        <dbReference type="PROSITE" id="PS52004"/>
    </source>
</evidence>
<dbReference type="Pfam" id="PF02801">
    <property type="entry name" value="Ketoacyl-synt_C"/>
    <property type="match status" value="1"/>
</dbReference>
<dbReference type="PROSITE" id="PS52004">
    <property type="entry name" value="KS3_2"/>
    <property type="match status" value="1"/>
</dbReference>
<dbReference type="CDD" id="cd00834">
    <property type="entry name" value="KAS_I_II"/>
    <property type="match status" value="1"/>
</dbReference>
<dbReference type="UniPathway" id="UPA00094"/>
<feature type="domain" description="Ketosynthase family 3 (KS3)" evidence="14">
    <location>
        <begin position="21"/>
        <end position="443"/>
    </location>
</feature>
<sequence>MLTVNLYQSTKISNIGSPHMRRRVVVTGIGMINPMGHDAETVWSGLKEGKSGVAKTTLFDASGFPTKISAEVKGWDITDAGEPAEKWQNRGRHTKFAIGAGKQAVLDSGVVDSLQDPTRFGVYLGSGEGNQDFATFSKMMAAALASGEYDASRFIAAGLELLDPAKELEQEPNMPAAHLATMFNAQGPNLNCLTACAASSQAIGEATEIIRRSDADVMLAGGTHSMIHPFGVTGFNLLTALSESNDEPTKASRPFDRLRNGFVLGEGSAMVILEELESAKARGAKIYGEIAGYGTTADAYRITDIPPDGHGGIAAMRMSIADAGLNPSDIDYVNAHGTSTTVNDKVESLACREVFGEDAAKTPVSSTKSMMGHLIAAAGVTEMIVCLMAMRDSVLPPTINYENPDPLCDLDYVPNVAREAPIKYALNNSFGFGGQNVTLCLSRFE</sequence>
<comment type="pathway">
    <text evidence="1 11">Lipid metabolism; fatty acid biosynthesis.</text>
</comment>
<dbReference type="PANTHER" id="PTHR11712:SF336">
    <property type="entry name" value="3-OXOACYL-[ACYL-CARRIER-PROTEIN] SYNTHASE, MITOCHONDRIAL"/>
    <property type="match status" value="1"/>
</dbReference>
<comment type="caution">
    <text evidence="15">The sequence shown here is derived from an EMBL/GenBank/DDBJ whole genome shotgun (WGS) entry which is preliminary data.</text>
</comment>
<evidence type="ECO:0000256" key="1">
    <source>
        <dbReference type="ARBA" id="ARBA00005194"/>
    </source>
</evidence>
<dbReference type="AlphaFoldDB" id="A0A5B1CJ97"/>
<evidence type="ECO:0000256" key="12">
    <source>
        <dbReference type="PIRSR" id="PIRSR000447-1"/>
    </source>
</evidence>
<dbReference type="PANTHER" id="PTHR11712">
    <property type="entry name" value="POLYKETIDE SYNTHASE-RELATED"/>
    <property type="match status" value="1"/>
</dbReference>
<comment type="catalytic activity">
    <reaction evidence="11">
        <text>a fatty acyl-[ACP] + malonyl-[ACP] + H(+) = a 3-oxoacyl-[ACP] + holo-[ACP] + CO2</text>
        <dbReference type="Rhea" id="RHEA:22836"/>
        <dbReference type="Rhea" id="RHEA-COMP:9623"/>
        <dbReference type="Rhea" id="RHEA-COMP:9685"/>
        <dbReference type="Rhea" id="RHEA-COMP:9916"/>
        <dbReference type="Rhea" id="RHEA-COMP:14125"/>
        <dbReference type="ChEBI" id="CHEBI:15378"/>
        <dbReference type="ChEBI" id="CHEBI:16526"/>
        <dbReference type="ChEBI" id="CHEBI:64479"/>
        <dbReference type="ChEBI" id="CHEBI:78449"/>
        <dbReference type="ChEBI" id="CHEBI:78776"/>
        <dbReference type="ChEBI" id="CHEBI:138651"/>
    </reaction>
</comment>
<dbReference type="InterPro" id="IPR020841">
    <property type="entry name" value="PKS_Beta-ketoAc_synthase_dom"/>
</dbReference>
<proteinExistence type="inferred from homology"/>
<organism evidence="15 16">
    <name type="scientific">Rubripirellula obstinata</name>
    <dbReference type="NCBI Taxonomy" id="406547"/>
    <lineage>
        <taxon>Bacteria</taxon>
        <taxon>Pseudomonadati</taxon>
        <taxon>Planctomycetota</taxon>
        <taxon>Planctomycetia</taxon>
        <taxon>Pirellulales</taxon>
        <taxon>Pirellulaceae</taxon>
        <taxon>Rubripirellula</taxon>
    </lineage>
</organism>
<evidence type="ECO:0000313" key="16">
    <source>
        <dbReference type="Proteomes" id="UP000322699"/>
    </source>
</evidence>
<keyword evidence="16" id="KW-1185">Reference proteome</keyword>
<accession>A0A5B1CJ97</accession>
<dbReference type="InterPro" id="IPR014030">
    <property type="entry name" value="Ketoacyl_synth_N"/>
</dbReference>
<dbReference type="Proteomes" id="UP000322699">
    <property type="component" value="Unassembled WGS sequence"/>
</dbReference>
<evidence type="ECO:0000256" key="13">
    <source>
        <dbReference type="RuleBase" id="RU003694"/>
    </source>
</evidence>
<comment type="catalytic activity">
    <reaction evidence="11">
        <text>(9Z)-hexadecenoyl-[ACP] + malonyl-[ACP] + H(+) = 3-oxo-(11Z)-octadecenoyl-[ACP] + holo-[ACP] + CO2</text>
        <dbReference type="Rhea" id="RHEA:55040"/>
        <dbReference type="Rhea" id="RHEA-COMP:9623"/>
        <dbReference type="Rhea" id="RHEA-COMP:9685"/>
        <dbReference type="Rhea" id="RHEA-COMP:10800"/>
        <dbReference type="Rhea" id="RHEA-COMP:14074"/>
        <dbReference type="ChEBI" id="CHEBI:15378"/>
        <dbReference type="ChEBI" id="CHEBI:16526"/>
        <dbReference type="ChEBI" id="CHEBI:64479"/>
        <dbReference type="ChEBI" id="CHEBI:78449"/>
        <dbReference type="ChEBI" id="CHEBI:83989"/>
        <dbReference type="ChEBI" id="CHEBI:138538"/>
        <dbReference type="EC" id="2.3.1.179"/>
    </reaction>
</comment>
<dbReference type="SMART" id="SM00825">
    <property type="entry name" value="PKS_KS"/>
    <property type="match status" value="1"/>
</dbReference>
<evidence type="ECO:0000256" key="3">
    <source>
        <dbReference type="ARBA" id="ARBA00012356"/>
    </source>
</evidence>
<dbReference type="InterPro" id="IPR000794">
    <property type="entry name" value="Beta-ketoacyl_synthase"/>
</dbReference>
<dbReference type="GO" id="GO:0006633">
    <property type="term" value="P:fatty acid biosynthetic process"/>
    <property type="evidence" value="ECO:0007669"/>
    <property type="project" value="UniProtKB-UniPathway"/>
</dbReference>
<dbReference type="EC" id="2.3.1.179" evidence="3 11"/>
<dbReference type="GO" id="GO:0004315">
    <property type="term" value="F:3-oxoacyl-[acyl-carrier-protein] synthase activity"/>
    <property type="evidence" value="ECO:0007669"/>
    <property type="project" value="UniProtKB-EC"/>
</dbReference>
<evidence type="ECO:0000256" key="10">
    <source>
        <dbReference type="ARBA" id="ARBA00023315"/>
    </source>
</evidence>
<evidence type="ECO:0000313" key="15">
    <source>
        <dbReference type="EMBL" id="KAA1260636.1"/>
    </source>
</evidence>
<name>A0A5B1CJ97_9BACT</name>
<dbReference type="PIRSF" id="PIRSF000447">
    <property type="entry name" value="KAS_II"/>
    <property type="match status" value="1"/>
</dbReference>
<keyword evidence="7" id="KW-0276">Fatty acid metabolism</keyword>
<evidence type="ECO:0000256" key="5">
    <source>
        <dbReference type="ARBA" id="ARBA00022516"/>
    </source>
</evidence>
<keyword evidence="5 11" id="KW-0444">Lipid biosynthesis</keyword>
<evidence type="ECO:0000256" key="8">
    <source>
        <dbReference type="ARBA" id="ARBA00023098"/>
    </source>
</evidence>
<keyword evidence="10 11" id="KW-0012">Acyltransferase</keyword>
<evidence type="ECO:0000256" key="7">
    <source>
        <dbReference type="ARBA" id="ARBA00022832"/>
    </source>
</evidence>
<dbReference type="Pfam" id="PF00109">
    <property type="entry name" value="ketoacyl-synt"/>
    <property type="match status" value="1"/>
</dbReference>
<dbReference type="InterPro" id="IPR017568">
    <property type="entry name" value="3-oxoacyl-ACP_synth-2"/>
</dbReference>
<evidence type="ECO:0000256" key="2">
    <source>
        <dbReference type="ARBA" id="ARBA00008467"/>
    </source>
</evidence>
<keyword evidence="9 11" id="KW-0275">Fatty acid biosynthesis</keyword>
<reference evidence="15 16" key="1">
    <citation type="submission" date="2019-08" db="EMBL/GenBank/DDBJ databases">
        <title>Deep-cultivation of Planctomycetes and their phenomic and genomic characterization uncovers novel biology.</title>
        <authorList>
            <person name="Wiegand S."/>
            <person name="Jogler M."/>
            <person name="Boedeker C."/>
            <person name="Pinto D."/>
            <person name="Vollmers J."/>
            <person name="Rivas-Marin E."/>
            <person name="Kohn T."/>
            <person name="Peeters S.H."/>
            <person name="Heuer A."/>
            <person name="Rast P."/>
            <person name="Oberbeckmann S."/>
            <person name="Bunk B."/>
            <person name="Jeske O."/>
            <person name="Meyerdierks A."/>
            <person name="Storesund J.E."/>
            <person name="Kallscheuer N."/>
            <person name="Luecker S."/>
            <person name="Lage O.M."/>
            <person name="Pohl T."/>
            <person name="Merkel B.J."/>
            <person name="Hornburger P."/>
            <person name="Mueller R.-W."/>
            <person name="Bruemmer F."/>
            <person name="Labrenz M."/>
            <person name="Spormann A.M."/>
            <person name="Op Den Camp H."/>
            <person name="Overmann J."/>
            <person name="Amann R."/>
            <person name="Jetten M.S.M."/>
            <person name="Mascher T."/>
            <person name="Medema M.H."/>
            <person name="Devos D.P."/>
            <person name="Kaster A.-K."/>
            <person name="Ovreas L."/>
            <person name="Rohde M."/>
            <person name="Galperin M.Y."/>
            <person name="Jogler C."/>
        </authorList>
    </citation>
    <scope>NUCLEOTIDE SEQUENCE [LARGE SCALE GENOMIC DNA]</scope>
    <source>
        <strain evidence="15 16">LF1</strain>
    </source>
</reference>
<feature type="active site" description="For beta-ketoacyl synthase activity" evidence="12">
    <location>
        <position position="196"/>
    </location>
</feature>
<dbReference type="Gene3D" id="3.40.47.10">
    <property type="match status" value="1"/>
</dbReference>
<comment type="similarity">
    <text evidence="2 11 13">Belongs to the thiolase-like superfamily. Beta-ketoacyl-ACP synthases family.</text>
</comment>
<dbReference type="InterPro" id="IPR014031">
    <property type="entry name" value="Ketoacyl_synth_C"/>
</dbReference>
<keyword evidence="8" id="KW-0443">Lipid metabolism</keyword>
<evidence type="ECO:0000256" key="4">
    <source>
        <dbReference type="ARBA" id="ARBA00014657"/>
    </source>
</evidence>
<evidence type="ECO:0000256" key="11">
    <source>
        <dbReference type="PIRNR" id="PIRNR000447"/>
    </source>
</evidence>
<protein>
    <recommendedName>
        <fullName evidence="4 11">3-oxoacyl-[acyl-carrier-protein] synthase 2</fullName>
        <ecNumber evidence="3 11">2.3.1.179</ecNumber>
    </recommendedName>
</protein>
<dbReference type="GO" id="GO:0005829">
    <property type="term" value="C:cytosol"/>
    <property type="evidence" value="ECO:0007669"/>
    <property type="project" value="TreeGrafter"/>
</dbReference>
<dbReference type="InterPro" id="IPR016039">
    <property type="entry name" value="Thiolase-like"/>
</dbReference>
<dbReference type="EMBL" id="VRLW01000001">
    <property type="protein sequence ID" value="KAA1260636.1"/>
    <property type="molecule type" value="Genomic_DNA"/>
</dbReference>
<dbReference type="FunFam" id="3.40.47.10:FF:000094">
    <property type="entry name" value="3-oxoacyl-[acyl-carrier-protein] synthase 2"/>
    <property type="match status" value="1"/>
</dbReference>
<keyword evidence="6 11" id="KW-0808">Transferase</keyword>
<gene>
    <name evidence="15" type="primary">fabF_5</name>
    <name evidence="15" type="ORF">LF1_31760</name>
</gene>
<evidence type="ECO:0000256" key="9">
    <source>
        <dbReference type="ARBA" id="ARBA00023160"/>
    </source>
</evidence>
<comment type="function">
    <text evidence="11">Involved in the type II fatty acid elongation cycle. Catalyzes the elongation of a wide range of acyl-ACP by the addition of two carbons from malonyl-ACP to an acyl acceptor. Can efficiently catalyze the conversion of palmitoleoyl-ACP (cis-hexadec-9-enoyl-ACP) to cis-vaccenoyl-ACP (cis-octadec-11-enoyl-ACP), an essential step in the thermal regulation of fatty acid composition.</text>
</comment>
<evidence type="ECO:0000256" key="6">
    <source>
        <dbReference type="ARBA" id="ARBA00022679"/>
    </source>
</evidence>
<dbReference type="SUPFAM" id="SSF53901">
    <property type="entry name" value="Thiolase-like"/>
    <property type="match status" value="2"/>
</dbReference>